<protein>
    <recommendedName>
        <fullName evidence="5">EF-hand domain-containing protein</fullName>
    </recommendedName>
</protein>
<keyword evidence="3" id="KW-0106">Calcium</keyword>
<dbReference type="CDD" id="cd00051">
    <property type="entry name" value="EFh"/>
    <property type="match status" value="1"/>
</dbReference>
<dbReference type="PANTHER" id="PTHR10891">
    <property type="entry name" value="EF-HAND CALCIUM-BINDING DOMAIN CONTAINING PROTEIN"/>
    <property type="match status" value="1"/>
</dbReference>
<feature type="compositionally biased region" description="Basic and acidic residues" evidence="4">
    <location>
        <begin position="90"/>
        <end position="99"/>
    </location>
</feature>
<comment type="caution">
    <text evidence="6">The sequence shown here is derived from an EMBL/GenBank/DDBJ whole genome shotgun (WGS) entry which is preliminary data.</text>
</comment>
<dbReference type="InterPro" id="IPR039647">
    <property type="entry name" value="EF_hand_pair_protein_CML-like"/>
</dbReference>
<dbReference type="InterPro" id="IPR018247">
    <property type="entry name" value="EF_Hand_1_Ca_BS"/>
</dbReference>
<dbReference type="GO" id="GO:0005509">
    <property type="term" value="F:calcium ion binding"/>
    <property type="evidence" value="ECO:0007669"/>
    <property type="project" value="InterPro"/>
</dbReference>
<evidence type="ECO:0000259" key="5">
    <source>
        <dbReference type="PROSITE" id="PS50222"/>
    </source>
</evidence>
<dbReference type="PROSITE" id="PS00018">
    <property type="entry name" value="EF_HAND_1"/>
    <property type="match status" value="1"/>
</dbReference>
<dbReference type="Proteomes" id="UP001152561">
    <property type="component" value="Unassembled WGS sequence"/>
</dbReference>
<dbReference type="Gene3D" id="1.10.238.10">
    <property type="entry name" value="EF-hand"/>
    <property type="match status" value="1"/>
</dbReference>
<accession>A0A9Q1MBE4</accession>
<sequence>MENIFSLSAISPSLLGKKITDDLNQLFCIILRCFLLSIQSTFQDLYSCFSFPFRAIILFFITIRKALTPGKHDNNAKADAKNSSNTLKSCGHDENRDNEEVLKEEAEVVIMDKLTSFCNPNGKKFEDKTEFAEISDLFVEVEPSFEEIKEAFDVFDENGDEYIDSSELMKLILRMGFSEYSVKDCKRMIMAFDENGDGRIEFREFLKLMELSFRDPEKS</sequence>
<dbReference type="AlphaFoldDB" id="A0A9Q1MBE4"/>
<dbReference type="SMART" id="SM00054">
    <property type="entry name" value="EFh"/>
    <property type="match status" value="2"/>
</dbReference>
<dbReference type="EMBL" id="JAJAGQ010000009">
    <property type="protein sequence ID" value="KAJ8553667.1"/>
    <property type="molecule type" value="Genomic_DNA"/>
</dbReference>
<keyword evidence="2" id="KW-0677">Repeat</keyword>
<reference evidence="7" key="1">
    <citation type="journal article" date="2023" name="Proc. Natl. Acad. Sci. U.S.A.">
        <title>Genomic and structural basis for evolution of tropane alkaloid biosynthesis.</title>
        <authorList>
            <person name="Wanga Y.-J."/>
            <person name="Taina T."/>
            <person name="Yua J.-Y."/>
            <person name="Lia J."/>
            <person name="Xua B."/>
            <person name="Chenc J."/>
            <person name="D'Auriad J.C."/>
            <person name="Huanga J.-P."/>
            <person name="Huanga S.-X."/>
        </authorList>
    </citation>
    <scope>NUCLEOTIDE SEQUENCE [LARGE SCALE GENOMIC DNA]</scope>
    <source>
        <strain evidence="7">cv. KIB-2019</strain>
    </source>
</reference>
<feature type="region of interest" description="Disordered" evidence="4">
    <location>
        <begin position="73"/>
        <end position="99"/>
    </location>
</feature>
<evidence type="ECO:0000256" key="2">
    <source>
        <dbReference type="ARBA" id="ARBA00022737"/>
    </source>
</evidence>
<keyword evidence="1" id="KW-0479">Metal-binding</keyword>
<evidence type="ECO:0000256" key="3">
    <source>
        <dbReference type="ARBA" id="ARBA00022837"/>
    </source>
</evidence>
<name>A0A9Q1MBE4_9SOLA</name>
<evidence type="ECO:0000256" key="1">
    <source>
        <dbReference type="ARBA" id="ARBA00022723"/>
    </source>
</evidence>
<evidence type="ECO:0000256" key="4">
    <source>
        <dbReference type="SAM" id="MobiDB-lite"/>
    </source>
</evidence>
<feature type="domain" description="EF-hand" evidence="5">
    <location>
        <begin position="180"/>
        <end position="215"/>
    </location>
</feature>
<dbReference type="InterPro" id="IPR002048">
    <property type="entry name" value="EF_hand_dom"/>
</dbReference>
<dbReference type="FunFam" id="1.10.238.10:FF:000003">
    <property type="entry name" value="Calmodulin A"/>
    <property type="match status" value="1"/>
</dbReference>
<feature type="domain" description="EF-hand" evidence="5">
    <location>
        <begin position="143"/>
        <end position="178"/>
    </location>
</feature>
<dbReference type="SUPFAM" id="SSF47473">
    <property type="entry name" value="EF-hand"/>
    <property type="match status" value="1"/>
</dbReference>
<keyword evidence="7" id="KW-1185">Reference proteome</keyword>
<dbReference type="PROSITE" id="PS50222">
    <property type="entry name" value="EF_HAND_2"/>
    <property type="match status" value="2"/>
</dbReference>
<dbReference type="Pfam" id="PF13499">
    <property type="entry name" value="EF-hand_7"/>
    <property type="match status" value="1"/>
</dbReference>
<gene>
    <name evidence="6" type="ORF">K7X08_024345</name>
</gene>
<organism evidence="6 7">
    <name type="scientific">Anisodus acutangulus</name>
    <dbReference type="NCBI Taxonomy" id="402998"/>
    <lineage>
        <taxon>Eukaryota</taxon>
        <taxon>Viridiplantae</taxon>
        <taxon>Streptophyta</taxon>
        <taxon>Embryophyta</taxon>
        <taxon>Tracheophyta</taxon>
        <taxon>Spermatophyta</taxon>
        <taxon>Magnoliopsida</taxon>
        <taxon>eudicotyledons</taxon>
        <taxon>Gunneridae</taxon>
        <taxon>Pentapetalae</taxon>
        <taxon>asterids</taxon>
        <taxon>lamiids</taxon>
        <taxon>Solanales</taxon>
        <taxon>Solanaceae</taxon>
        <taxon>Solanoideae</taxon>
        <taxon>Hyoscyameae</taxon>
        <taxon>Anisodus</taxon>
    </lineage>
</organism>
<evidence type="ECO:0000313" key="6">
    <source>
        <dbReference type="EMBL" id="KAJ8553667.1"/>
    </source>
</evidence>
<evidence type="ECO:0000313" key="7">
    <source>
        <dbReference type="Proteomes" id="UP001152561"/>
    </source>
</evidence>
<dbReference type="OrthoDB" id="26525at2759"/>
<proteinExistence type="predicted"/>
<dbReference type="InterPro" id="IPR011992">
    <property type="entry name" value="EF-hand-dom_pair"/>
</dbReference>